<gene>
    <name evidence="2" type="ORF">CDL12_05513</name>
</gene>
<keyword evidence="3" id="KW-1185">Reference proteome</keyword>
<proteinExistence type="predicted"/>
<name>A0A2G9HW90_9LAMI</name>
<feature type="compositionally biased region" description="Polar residues" evidence="1">
    <location>
        <begin position="53"/>
        <end position="102"/>
    </location>
</feature>
<feature type="compositionally biased region" description="Polar residues" evidence="1">
    <location>
        <begin position="21"/>
        <end position="44"/>
    </location>
</feature>
<feature type="compositionally biased region" description="Low complexity" evidence="1">
    <location>
        <begin position="133"/>
        <end position="152"/>
    </location>
</feature>
<evidence type="ECO:0000256" key="1">
    <source>
        <dbReference type="SAM" id="MobiDB-lite"/>
    </source>
</evidence>
<feature type="region of interest" description="Disordered" evidence="1">
    <location>
        <begin position="1"/>
        <end position="102"/>
    </location>
</feature>
<dbReference type="Proteomes" id="UP000231279">
    <property type="component" value="Unassembled WGS sequence"/>
</dbReference>
<comment type="caution">
    <text evidence="2">The sequence shown here is derived from an EMBL/GenBank/DDBJ whole genome shotgun (WGS) entry which is preliminary data.</text>
</comment>
<organism evidence="2 3">
    <name type="scientific">Handroanthus impetiginosus</name>
    <dbReference type="NCBI Taxonomy" id="429701"/>
    <lineage>
        <taxon>Eukaryota</taxon>
        <taxon>Viridiplantae</taxon>
        <taxon>Streptophyta</taxon>
        <taxon>Embryophyta</taxon>
        <taxon>Tracheophyta</taxon>
        <taxon>Spermatophyta</taxon>
        <taxon>Magnoliopsida</taxon>
        <taxon>eudicotyledons</taxon>
        <taxon>Gunneridae</taxon>
        <taxon>Pentapetalae</taxon>
        <taxon>asterids</taxon>
        <taxon>lamiids</taxon>
        <taxon>Lamiales</taxon>
        <taxon>Bignoniaceae</taxon>
        <taxon>Crescentiina</taxon>
        <taxon>Tabebuia alliance</taxon>
        <taxon>Handroanthus</taxon>
    </lineage>
</organism>
<sequence length="189" mass="19689">MVSSVATPGTQNPFGGGSASAPISNSGVSTPASSFSQLNASLDTRPSAAPNYTFGQSSAFQNHSQPSSMFQMNNSPFNTSGAFGSQPSHQSIQSSFSVGSTSFGNSMSAHKNPFSTIANSSQANASEIFNFSSDGSNSASSAIGQSSISIQSVPKENAKVDDSIWSKPEWKWNVGEIPEDAPEDIYVRN</sequence>
<dbReference type="EMBL" id="NKXS01000883">
    <property type="protein sequence ID" value="PIN21786.1"/>
    <property type="molecule type" value="Genomic_DNA"/>
</dbReference>
<feature type="region of interest" description="Disordered" evidence="1">
    <location>
        <begin position="133"/>
        <end position="161"/>
    </location>
</feature>
<evidence type="ECO:0000313" key="2">
    <source>
        <dbReference type="EMBL" id="PIN21786.1"/>
    </source>
</evidence>
<dbReference type="OrthoDB" id="250836at2759"/>
<feature type="compositionally biased region" description="Polar residues" evidence="1">
    <location>
        <begin position="1"/>
        <end position="13"/>
    </location>
</feature>
<evidence type="ECO:0000313" key="3">
    <source>
        <dbReference type="Proteomes" id="UP000231279"/>
    </source>
</evidence>
<dbReference type="STRING" id="429701.A0A2G9HW90"/>
<dbReference type="AlphaFoldDB" id="A0A2G9HW90"/>
<protein>
    <submittedName>
        <fullName evidence="2">Uncharacterized protein</fullName>
    </submittedName>
</protein>
<reference evidence="3" key="1">
    <citation type="journal article" date="2018" name="Gigascience">
        <title>Genome assembly of the Pink Ipe (Handroanthus impetiginosus, Bignoniaceae), a highly valued, ecologically keystone Neotropical timber forest tree.</title>
        <authorList>
            <person name="Silva-Junior O.B."/>
            <person name="Grattapaglia D."/>
            <person name="Novaes E."/>
            <person name="Collevatti R.G."/>
        </authorList>
    </citation>
    <scope>NUCLEOTIDE SEQUENCE [LARGE SCALE GENOMIC DNA]</scope>
    <source>
        <strain evidence="3">cv. UFG-1</strain>
    </source>
</reference>
<accession>A0A2G9HW90</accession>